<feature type="compositionally biased region" description="Basic residues" evidence="3">
    <location>
        <begin position="329"/>
        <end position="366"/>
    </location>
</feature>
<proteinExistence type="predicted"/>
<feature type="region of interest" description="Disordered" evidence="3">
    <location>
        <begin position="20"/>
        <end position="124"/>
    </location>
</feature>
<feature type="compositionally biased region" description="Basic and acidic residues" evidence="3">
    <location>
        <begin position="290"/>
        <end position="300"/>
    </location>
</feature>
<feature type="domain" description="CCHC-type" evidence="4">
    <location>
        <begin position="714"/>
        <end position="730"/>
    </location>
</feature>
<accession>A0A9W8J3M6</accession>
<dbReference type="GO" id="GO:0008270">
    <property type="term" value="F:zinc ion binding"/>
    <property type="evidence" value="ECO:0007669"/>
    <property type="project" value="UniProtKB-KW"/>
</dbReference>
<feature type="compositionally biased region" description="Basic and acidic residues" evidence="3">
    <location>
        <begin position="392"/>
        <end position="401"/>
    </location>
</feature>
<dbReference type="GO" id="GO:0006397">
    <property type="term" value="P:mRNA processing"/>
    <property type="evidence" value="ECO:0007669"/>
    <property type="project" value="UniProtKB-KW"/>
</dbReference>
<keyword evidence="1" id="KW-0507">mRNA processing</keyword>
<dbReference type="Proteomes" id="UP001140091">
    <property type="component" value="Unassembled WGS sequence"/>
</dbReference>
<feature type="compositionally biased region" description="Low complexity" evidence="3">
    <location>
        <begin position="677"/>
        <end position="696"/>
    </location>
</feature>
<dbReference type="Pfam" id="PF00098">
    <property type="entry name" value="zf-CCHC"/>
    <property type="match status" value="1"/>
</dbReference>
<feature type="compositionally biased region" description="Basic and acidic residues" evidence="3">
    <location>
        <begin position="1003"/>
        <end position="1015"/>
    </location>
</feature>
<evidence type="ECO:0000313" key="6">
    <source>
        <dbReference type="Proteomes" id="UP001140091"/>
    </source>
</evidence>
<evidence type="ECO:0000256" key="2">
    <source>
        <dbReference type="PROSITE-ProRule" id="PRU00047"/>
    </source>
</evidence>
<dbReference type="OrthoDB" id="3267748at2759"/>
<evidence type="ECO:0000259" key="4">
    <source>
        <dbReference type="PROSITE" id="PS50158"/>
    </source>
</evidence>
<dbReference type="Gene3D" id="4.10.60.10">
    <property type="entry name" value="Zinc finger, CCHC-type"/>
    <property type="match status" value="1"/>
</dbReference>
<dbReference type="PROSITE" id="PS50158">
    <property type="entry name" value="ZF_CCHC"/>
    <property type="match status" value="1"/>
</dbReference>
<keyword evidence="2" id="KW-0863">Zinc-finger</keyword>
<sequence>MEGESPLIEGAASAPLYSEVAASRPVSRASSPAVPNAGSTPERGDRSSSRVVSPVPAAAAGTENTQASAAPSGDPYSPPVADKDGWTTVSRRRRAYSLDSINRSEVPSVRNDEEEQARAPPVLSSAQIAAVDSAVQQLSKGERDHLTRRFEAVKATGAGNDDPRDSSSSDSSDDSDYRPAVPEPGPSRRKGKAPDPRNWGGLDWDSDEFDEEAQAAALEQFNREKKKTKKKKRAKPSRRRTSPSPNPSTRISRVDSIVNAIPRREQSVLPVPSMLNMLLPPRAPVTADASPDRGARRAPDPRPSAQIPVHSGLAEALRAADRLGDDMKRKAKLNSKKRKKKSISKGRKRSKKAKHSKHKKARRSRRNPSPSSSSSSSDPESSSNHSSSSDELSDKDADRGDRRRRSRRRVPRRGRSPPSGSDSSPSSDSSNSSNSSESESSDDEEEAHLSKHILSNMKVFKFDGNQNIRHFVRHVRETVSSLEMNRVPKKYQVQVAARNLEKKAYDYYEQRIANNASDWTISQMYEALFNHIFPMDFRIGCRGRFNSLTQGGKTITEFAFELEELADLIGDVSEREKVTRLWYGSRPSMQSALWRDRLHPEMSSWEKVLDHALYIELSEKPMKKAESSQSRPFDSKKKSKPAHSGNSQNTNSHSHKTPSHSNQQSSKSSSDRPLNHNPSSSGKSKNKKGTSNQKGSSEQKLSKKEEDELRAANKCFLCKETGHVRRNCPKANSVKSSSNRPPGVSNFNVEFVDVEDTMEGVLDSLHCGSMSFAEDDLRIDQAQQMTENSRRIPSLLYQPGFRWRKPRPDMDDWTYFSRRRVAKQLGNARQKVALNILNSSQPYPGDTVPTGKVLQDRFRFVEEFGEDWLLYDRLLDRYYLIEAYQLRNPDFTPGDWYAQIRQVEAGLKEEMLTNGRRMGDAVAYVAECHLRDGILWYYPTPKSTSQVYHEDRFRVRRHSTEFYEISDYARRSATMIEVSHLENPRFNLARWYHLLVQQKRGHGNRERQFNPEPDSRWSPLPFTSSNADSSDESVESRQSDGTTTPPPLLSISASSDSDSSGSEEEYDPFDLPVREIGDPYAERLRETLCLGAPYPGEESLMEKSHEEILALVNRFAVERTGSEGRTFSIRDTHLDAVFHVPETFAMDPNCSPGSWYARKRAGCIRNGDREFAAWSLTKIKSQISIGA</sequence>
<feature type="region of interest" description="Disordered" evidence="3">
    <location>
        <begin position="621"/>
        <end position="705"/>
    </location>
</feature>
<reference evidence="5" key="1">
    <citation type="submission" date="2022-06" db="EMBL/GenBank/DDBJ databases">
        <title>Genome Sequence of Candolleomyces eurysporus.</title>
        <authorList>
            <person name="Buettner E."/>
        </authorList>
    </citation>
    <scope>NUCLEOTIDE SEQUENCE</scope>
    <source>
        <strain evidence="5">VTCC 930004</strain>
    </source>
</reference>
<keyword evidence="2" id="KW-0862">Zinc</keyword>
<feature type="compositionally biased region" description="Basic and acidic residues" evidence="3">
    <location>
        <begin position="318"/>
        <end position="328"/>
    </location>
</feature>
<dbReference type="InterPro" id="IPR001878">
    <property type="entry name" value="Znf_CCHC"/>
</dbReference>
<feature type="non-terminal residue" evidence="5">
    <location>
        <position position="1"/>
    </location>
</feature>
<keyword evidence="2" id="KW-0479">Metal-binding</keyword>
<feature type="compositionally biased region" description="Low complexity" evidence="3">
    <location>
        <begin position="20"/>
        <end position="35"/>
    </location>
</feature>
<feature type="compositionally biased region" description="Low complexity" evidence="3">
    <location>
        <begin position="659"/>
        <end position="668"/>
    </location>
</feature>
<dbReference type="SUPFAM" id="SSF57756">
    <property type="entry name" value="Retrovirus zinc finger-like domains"/>
    <property type="match status" value="1"/>
</dbReference>
<dbReference type="InterPro" id="IPR036875">
    <property type="entry name" value="Znf_CCHC_sf"/>
</dbReference>
<dbReference type="SMART" id="SM00343">
    <property type="entry name" value="ZnF_C2HC"/>
    <property type="match status" value="1"/>
</dbReference>
<dbReference type="GO" id="GO:0003676">
    <property type="term" value="F:nucleic acid binding"/>
    <property type="evidence" value="ECO:0007669"/>
    <property type="project" value="InterPro"/>
</dbReference>
<organism evidence="5 6">
    <name type="scientific">Candolleomyces eurysporus</name>
    <dbReference type="NCBI Taxonomy" id="2828524"/>
    <lineage>
        <taxon>Eukaryota</taxon>
        <taxon>Fungi</taxon>
        <taxon>Dikarya</taxon>
        <taxon>Basidiomycota</taxon>
        <taxon>Agaricomycotina</taxon>
        <taxon>Agaricomycetes</taxon>
        <taxon>Agaricomycetidae</taxon>
        <taxon>Agaricales</taxon>
        <taxon>Agaricineae</taxon>
        <taxon>Psathyrellaceae</taxon>
        <taxon>Candolleomyces</taxon>
    </lineage>
</organism>
<feature type="compositionally biased region" description="Low complexity" evidence="3">
    <location>
        <begin position="416"/>
        <end position="438"/>
    </location>
</feature>
<keyword evidence="6" id="KW-1185">Reference proteome</keyword>
<evidence type="ECO:0000256" key="1">
    <source>
        <dbReference type="ARBA" id="ARBA00022664"/>
    </source>
</evidence>
<feature type="compositionally biased region" description="Low complexity" evidence="3">
    <location>
        <begin position="367"/>
        <end position="390"/>
    </location>
</feature>
<evidence type="ECO:0000256" key="3">
    <source>
        <dbReference type="SAM" id="MobiDB-lite"/>
    </source>
</evidence>
<feature type="compositionally biased region" description="Acidic residues" evidence="3">
    <location>
        <begin position="204"/>
        <end position="213"/>
    </location>
</feature>
<feature type="compositionally biased region" description="Basic residues" evidence="3">
    <location>
        <begin position="224"/>
        <end position="241"/>
    </location>
</feature>
<dbReference type="AlphaFoldDB" id="A0A9W8J3M6"/>
<comment type="caution">
    <text evidence="5">The sequence shown here is derived from an EMBL/GenBank/DDBJ whole genome shotgun (WGS) entry which is preliminary data.</text>
</comment>
<name>A0A9W8J3M6_9AGAR</name>
<evidence type="ECO:0000313" key="5">
    <source>
        <dbReference type="EMBL" id="KAJ2928481.1"/>
    </source>
</evidence>
<feature type="region of interest" description="Disordered" evidence="3">
    <location>
        <begin position="281"/>
        <end position="448"/>
    </location>
</feature>
<feature type="compositionally biased region" description="Low complexity" evidence="3">
    <location>
        <begin position="1050"/>
        <end position="1060"/>
    </location>
</feature>
<feature type="region of interest" description="Disordered" evidence="3">
    <location>
        <begin position="139"/>
        <end position="257"/>
    </location>
</feature>
<feature type="region of interest" description="Disordered" evidence="3">
    <location>
        <begin position="1002"/>
        <end position="1073"/>
    </location>
</feature>
<dbReference type="EMBL" id="JANBPK010000925">
    <property type="protein sequence ID" value="KAJ2928481.1"/>
    <property type="molecule type" value="Genomic_DNA"/>
</dbReference>
<protein>
    <recommendedName>
        <fullName evidence="4">CCHC-type domain-containing protein</fullName>
    </recommendedName>
</protein>
<feature type="compositionally biased region" description="Low complexity" evidence="3">
    <location>
        <begin position="49"/>
        <end position="60"/>
    </location>
</feature>
<gene>
    <name evidence="5" type="ORF">H1R20_g8605</name>
</gene>
<feature type="compositionally biased region" description="Basic residues" evidence="3">
    <location>
        <begin position="402"/>
        <end position="415"/>
    </location>
</feature>
<feature type="compositionally biased region" description="Basic and acidic residues" evidence="3">
    <location>
        <begin position="140"/>
        <end position="152"/>
    </location>
</feature>